<comment type="caution">
    <text evidence="1">The sequence shown here is derived from an EMBL/GenBank/DDBJ whole genome shotgun (WGS) entry which is preliminary data.</text>
</comment>
<dbReference type="Proteomes" id="UP000625711">
    <property type="component" value="Unassembled WGS sequence"/>
</dbReference>
<dbReference type="AlphaFoldDB" id="A0A834M4Z6"/>
<organism evidence="1 2">
    <name type="scientific">Rhynchophorus ferrugineus</name>
    <name type="common">Red palm weevil</name>
    <name type="synonym">Curculio ferrugineus</name>
    <dbReference type="NCBI Taxonomy" id="354439"/>
    <lineage>
        <taxon>Eukaryota</taxon>
        <taxon>Metazoa</taxon>
        <taxon>Ecdysozoa</taxon>
        <taxon>Arthropoda</taxon>
        <taxon>Hexapoda</taxon>
        <taxon>Insecta</taxon>
        <taxon>Pterygota</taxon>
        <taxon>Neoptera</taxon>
        <taxon>Endopterygota</taxon>
        <taxon>Coleoptera</taxon>
        <taxon>Polyphaga</taxon>
        <taxon>Cucujiformia</taxon>
        <taxon>Curculionidae</taxon>
        <taxon>Dryophthorinae</taxon>
        <taxon>Rhynchophorus</taxon>
    </lineage>
</organism>
<name>A0A834M4Z6_RHYFE</name>
<dbReference type="EMBL" id="JAACXV010014339">
    <property type="protein sequence ID" value="KAF7268171.1"/>
    <property type="molecule type" value="Genomic_DNA"/>
</dbReference>
<gene>
    <name evidence="1" type="ORF">GWI33_018633</name>
</gene>
<protein>
    <submittedName>
        <fullName evidence="1">Uncharacterized protein</fullName>
    </submittedName>
</protein>
<proteinExistence type="predicted"/>
<sequence>MPGPIYPTKAGNFRETSSLFDAAAGDEDKWPEALREELSVRCSDMAADKLGLLRSCGKERKLIHTSRE</sequence>
<keyword evidence="2" id="KW-1185">Reference proteome</keyword>
<evidence type="ECO:0000313" key="1">
    <source>
        <dbReference type="EMBL" id="KAF7268171.1"/>
    </source>
</evidence>
<accession>A0A834M4Z6</accession>
<reference evidence="1" key="1">
    <citation type="submission" date="2020-08" db="EMBL/GenBank/DDBJ databases">
        <title>Genome sequencing and assembly of the red palm weevil Rhynchophorus ferrugineus.</title>
        <authorList>
            <person name="Dias G.B."/>
            <person name="Bergman C.M."/>
            <person name="Manee M."/>
        </authorList>
    </citation>
    <scope>NUCLEOTIDE SEQUENCE</scope>
    <source>
        <strain evidence="1">AA-2017</strain>
        <tissue evidence="1">Whole larva</tissue>
    </source>
</reference>
<evidence type="ECO:0000313" key="2">
    <source>
        <dbReference type="Proteomes" id="UP000625711"/>
    </source>
</evidence>